<dbReference type="HOGENOM" id="CLU_010686_18_2_9"/>
<dbReference type="Gene3D" id="3.40.50.1390">
    <property type="entry name" value="Resolvase, N-terminal catalytic domain"/>
    <property type="match status" value="1"/>
</dbReference>
<dbReference type="InterPro" id="IPR011109">
    <property type="entry name" value="DNA_bind_recombinase_dom"/>
</dbReference>
<dbReference type="PROSITE" id="PS51736">
    <property type="entry name" value="RECOMBINASES_3"/>
    <property type="match status" value="1"/>
</dbReference>
<dbReference type="InterPro" id="IPR025827">
    <property type="entry name" value="Zn_ribbon_recom_dom"/>
</dbReference>
<dbReference type="PaxDb" id="515619-EUBREC_0165"/>
<dbReference type="InterPro" id="IPR038109">
    <property type="entry name" value="DNA_bind_recomb_sf"/>
</dbReference>
<dbReference type="InterPro" id="IPR036162">
    <property type="entry name" value="Resolvase-like_N_sf"/>
</dbReference>
<dbReference type="SUPFAM" id="SSF53041">
    <property type="entry name" value="Resolvase-like"/>
    <property type="match status" value="1"/>
</dbReference>
<dbReference type="STRING" id="515619.EUBREC_0165"/>
<proteinExistence type="predicted"/>
<dbReference type="InterPro" id="IPR050639">
    <property type="entry name" value="SSR_resolvase"/>
</dbReference>
<dbReference type="Gene3D" id="3.90.1750.20">
    <property type="entry name" value="Putative Large Serine Recombinase, Chain B, Domain 2"/>
    <property type="match status" value="1"/>
</dbReference>
<dbReference type="PANTHER" id="PTHR30461:SF23">
    <property type="entry name" value="DNA RECOMBINASE-RELATED"/>
    <property type="match status" value="1"/>
</dbReference>
<evidence type="ECO:0000256" key="1">
    <source>
        <dbReference type="SAM" id="Coils"/>
    </source>
</evidence>
<keyword evidence="1" id="KW-0175">Coiled coil</keyword>
<dbReference type="GO" id="GO:0000150">
    <property type="term" value="F:DNA strand exchange activity"/>
    <property type="evidence" value="ECO:0007669"/>
    <property type="project" value="InterPro"/>
</dbReference>
<gene>
    <name evidence="4" type="ordered locus">EUBREC_0165</name>
</gene>
<feature type="coiled-coil region" evidence="1">
    <location>
        <begin position="441"/>
        <end position="517"/>
    </location>
</feature>
<evidence type="ECO:0000313" key="5">
    <source>
        <dbReference type="Proteomes" id="UP000001477"/>
    </source>
</evidence>
<organism evidence="4 5">
    <name type="scientific">Agathobacter rectalis (strain ATCC 33656 / DSM 3377 / JCM 17463 / KCTC 5835 / VPI 0990)</name>
    <name type="common">Eubacterium rectale</name>
    <dbReference type="NCBI Taxonomy" id="515619"/>
    <lineage>
        <taxon>Bacteria</taxon>
        <taxon>Bacillati</taxon>
        <taxon>Bacillota</taxon>
        <taxon>Clostridia</taxon>
        <taxon>Lachnospirales</taxon>
        <taxon>Lachnospiraceae</taxon>
        <taxon>Agathobacter</taxon>
    </lineage>
</organism>
<dbReference type="EMBL" id="CP001107">
    <property type="protein sequence ID" value="ACR73970.1"/>
    <property type="molecule type" value="Genomic_DNA"/>
</dbReference>
<dbReference type="PROSITE" id="PS51737">
    <property type="entry name" value="RECOMBINASE_DNA_BIND"/>
    <property type="match status" value="1"/>
</dbReference>
<dbReference type="Pfam" id="PF13408">
    <property type="entry name" value="Zn_ribbon_recom"/>
    <property type="match status" value="1"/>
</dbReference>
<feature type="domain" description="Resolvase/invertase-type recombinase catalytic" evidence="2">
    <location>
        <begin position="49"/>
        <end position="205"/>
    </location>
</feature>
<dbReference type="AlphaFoldDB" id="C4ZAA9"/>
<sequence>MEVAQMEEKIDITDKTIEIDTDKGSAIKVTMSYGEQSTLEELLIAYLEQIAIYLRLSKEDEFVKDESNSITNQRAFIRGFINKNKELRKMSVMEFVDDGYSGKNMDRPDMQRMLDLVKRKQISCVIVKDFSRFSRDHIEQGKYIEQIFPFMGVRFIAINDNYDSADYVGGIGEIDVAFKGIMYDFFSEEQSSKVSLTLDTKRGNGKYIATYAPYGYVKSPEDKHKLVVDEFASQIVKRIFKEFLSGKSMYKISEGLNRDGIDTPGVYIAMQTESEKQLARYREKKPLWNNVAIGRILENEQYTGTMIYSRFKIENVGDKHAKALPKDEWKRVENCHEAIISKEDFEKAAAMRKGNTCASAKRKHETHCLTGKMICGNCGHRLSHTYAGRPKYYCANHYLDKTDGKCNISVLDAYMESVVKKALQMMIDVLVDSRKVVDMQREKQAERLKQAEKHLSDMEHSRELIEKNLREAYESYKLGMTDKETYLEQRKIYEQMLERLRENIEKQRAAVTKMADVDVPEVAGLEMLEGQLKLTGLNREMVDAFVEEIVVYAKDRVEIKWKFKDEFWETEKARKP</sequence>
<reference evidence="4 5" key="1">
    <citation type="journal article" date="2009" name="Proc. Natl. Acad. Sci. U.S.A.">
        <title>Characterizing a model human gut microbiota composed of members of its two dominant bacterial phyla.</title>
        <authorList>
            <person name="Mahowald M.A."/>
            <person name="Rey F.E."/>
            <person name="Seedorf H."/>
            <person name="Turnbaugh P.J."/>
            <person name="Fulton R.S."/>
            <person name="Wollam A."/>
            <person name="Shah N."/>
            <person name="Wang C."/>
            <person name="Magrini V."/>
            <person name="Wilson R.K."/>
            <person name="Cantarel B.L."/>
            <person name="Coutinho P.M."/>
            <person name="Henrissat B."/>
            <person name="Crock L.W."/>
            <person name="Russell A."/>
            <person name="Verberkmoes N.C."/>
            <person name="Hettich R.L."/>
            <person name="Gordon J.I."/>
        </authorList>
    </citation>
    <scope>NUCLEOTIDE SEQUENCE [LARGE SCALE GENOMIC DNA]</scope>
    <source>
        <strain evidence="5">ATCC 33656 / DSM 3377 / JCM 17463 / KCTC 5835 / LMG 30912 / VPI 0990</strain>
    </source>
</reference>
<evidence type="ECO:0000259" key="3">
    <source>
        <dbReference type="PROSITE" id="PS51737"/>
    </source>
</evidence>
<evidence type="ECO:0000313" key="4">
    <source>
        <dbReference type="EMBL" id="ACR73970.1"/>
    </source>
</evidence>
<dbReference type="GO" id="GO:0003677">
    <property type="term" value="F:DNA binding"/>
    <property type="evidence" value="ECO:0007669"/>
    <property type="project" value="InterPro"/>
</dbReference>
<dbReference type="Pfam" id="PF07508">
    <property type="entry name" value="Recombinase"/>
    <property type="match status" value="1"/>
</dbReference>
<protein>
    <submittedName>
        <fullName evidence="4">Cassette chromosome recombinase B</fullName>
    </submittedName>
</protein>
<evidence type="ECO:0000259" key="2">
    <source>
        <dbReference type="PROSITE" id="PS51736"/>
    </source>
</evidence>
<dbReference type="KEGG" id="ere:EUBREC_0165"/>
<accession>C4ZAA9</accession>
<feature type="domain" description="Recombinase" evidence="3">
    <location>
        <begin position="213"/>
        <end position="358"/>
    </location>
</feature>
<dbReference type="SMART" id="SM00857">
    <property type="entry name" value="Resolvase"/>
    <property type="match status" value="1"/>
</dbReference>
<dbReference type="Pfam" id="PF00239">
    <property type="entry name" value="Resolvase"/>
    <property type="match status" value="1"/>
</dbReference>
<dbReference type="InterPro" id="IPR006119">
    <property type="entry name" value="Resolv_N"/>
</dbReference>
<name>C4ZAA9_AGARV</name>
<dbReference type="PANTHER" id="PTHR30461">
    <property type="entry name" value="DNA-INVERTASE FROM LAMBDOID PROPHAGE"/>
    <property type="match status" value="1"/>
</dbReference>
<dbReference type="Proteomes" id="UP000001477">
    <property type="component" value="Chromosome"/>
</dbReference>